<comment type="caution">
    <text evidence="3">The sequence shown here is derived from an EMBL/GenBank/DDBJ whole genome shotgun (WGS) entry which is preliminary data.</text>
</comment>
<keyword evidence="2" id="KW-0472">Membrane</keyword>
<keyword evidence="2" id="KW-0812">Transmembrane</keyword>
<keyword evidence="2" id="KW-1133">Transmembrane helix</keyword>
<sequence length="109" mass="12100">MSSRSRVCSTLFWTAYPCICIGVATSIMAFAFLLAAWSSSDGLIRRGSTFLLLIPCSAIPMFLWTQAEILFRATTRWVGDKVLPHRRPSMHRSSSSRDGLLDSVDGSRV</sequence>
<feature type="region of interest" description="Disordered" evidence="1">
    <location>
        <begin position="85"/>
        <end position="109"/>
    </location>
</feature>
<gene>
    <name evidence="3" type="ORF">BXZ70DRAFT_725354</name>
</gene>
<feature type="compositionally biased region" description="Low complexity" evidence="1">
    <location>
        <begin position="91"/>
        <end position="109"/>
    </location>
</feature>
<proteinExistence type="predicted"/>
<dbReference type="EMBL" id="JAEVFJ010000007">
    <property type="protein sequence ID" value="KAH8103374.1"/>
    <property type="molecule type" value="Genomic_DNA"/>
</dbReference>
<evidence type="ECO:0000313" key="3">
    <source>
        <dbReference type="EMBL" id="KAH8103374.1"/>
    </source>
</evidence>
<evidence type="ECO:0000256" key="2">
    <source>
        <dbReference type="SAM" id="Phobius"/>
    </source>
</evidence>
<accession>A0A8K0USY3</accession>
<dbReference type="OrthoDB" id="2640035at2759"/>
<evidence type="ECO:0000256" key="1">
    <source>
        <dbReference type="SAM" id="MobiDB-lite"/>
    </source>
</evidence>
<name>A0A8K0USY3_9AGAR</name>
<protein>
    <submittedName>
        <fullName evidence="3">Uncharacterized protein</fullName>
    </submittedName>
</protein>
<feature type="transmembrane region" description="Helical" evidence="2">
    <location>
        <begin position="49"/>
        <end position="71"/>
    </location>
</feature>
<dbReference type="AlphaFoldDB" id="A0A8K0USY3"/>
<reference evidence="3" key="1">
    <citation type="journal article" date="2021" name="New Phytol.">
        <title>Evolutionary innovations through gain and loss of genes in the ectomycorrhizal Boletales.</title>
        <authorList>
            <person name="Wu G."/>
            <person name="Miyauchi S."/>
            <person name="Morin E."/>
            <person name="Kuo A."/>
            <person name="Drula E."/>
            <person name="Varga T."/>
            <person name="Kohler A."/>
            <person name="Feng B."/>
            <person name="Cao Y."/>
            <person name="Lipzen A."/>
            <person name="Daum C."/>
            <person name="Hundley H."/>
            <person name="Pangilinan J."/>
            <person name="Johnson J."/>
            <person name="Barry K."/>
            <person name="LaButti K."/>
            <person name="Ng V."/>
            <person name="Ahrendt S."/>
            <person name="Min B."/>
            <person name="Choi I.G."/>
            <person name="Park H."/>
            <person name="Plett J.M."/>
            <person name="Magnuson J."/>
            <person name="Spatafora J.W."/>
            <person name="Nagy L.G."/>
            <person name="Henrissat B."/>
            <person name="Grigoriev I.V."/>
            <person name="Yang Z.L."/>
            <person name="Xu J."/>
            <person name="Martin F.M."/>
        </authorList>
    </citation>
    <scope>NUCLEOTIDE SEQUENCE</scope>
    <source>
        <strain evidence="3">KKN 215</strain>
    </source>
</reference>
<feature type="transmembrane region" description="Helical" evidence="2">
    <location>
        <begin position="12"/>
        <end position="37"/>
    </location>
</feature>
<organism evidence="3 4">
    <name type="scientific">Cristinia sonorae</name>
    <dbReference type="NCBI Taxonomy" id="1940300"/>
    <lineage>
        <taxon>Eukaryota</taxon>
        <taxon>Fungi</taxon>
        <taxon>Dikarya</taxon>
        <taxon>Basidiomycota</taxon>
        <taxon>Agaricomycotina</taxon>
        <taxon>Agaricomycetes</taxon>
        <taxon>Agaricomycetidae</taxon>
        <taxon>Agaricales</taxon>
        <taxon>Pleurotineae</taxon>
        <taxon>Stephanosporaceae</taxon>
        <taxon>Cristinia</taxon>
    </lineage>
</organism>
<keyword evidence="4" id="KW-1185">Reference proteome</keyword>
<evidence type="ECO:0000313" key="4">
    <source>
        <dbReference type="Proteomes" id="UP000813824"/>
    </source>
</evidence>
<dbReference type="Proteomes" id="UP000813824">
    <property type="component" value="Unassembled WGS sequence"/>
</dbReference>